<proteinExistence type="predicted"/>
<sequence>MNVRNSARVSASTSQSRLVRCSKLTGSAVATAAPSSRVSDAENSTPCSAPSCRRVASCARCSATRRSRSESE</sequence>
<feature type="compositionally biased region" description="Polar residues" evidence="1">
    <location>
        <begin position="33"/>
        <end position="46"/>
    </location>
</feature>
<evidence type="ECO:0000256" key="1">
    <source>
        <dbReference type="SAM" id="MobiDB-lite"/>
    </source>
</evidence>
<protein>
    <submittedName>
        <fullName evidence="2">Uncharacterized protein</fullName>
    </submittedName>
</protein>
<feature type="region of interest" description="Disordered" evidence="1">
    <location>
        <begin position="32"/>
        <end position="51"/>
    </location>
</feature>
<name>A0A0F7L5C3_9VIRU</name>
<reference evidence="2" key="2">
    <citation type="submission" date="2015-03" db="EMBL/GenBank/DDBJ databases">
        <authorList>
            <person name="Chow C.-E.T."/>
            <person name="Winget D.M."/>
            <person name="White R.A.III."/>
            <person name="Hallam S.J."/>
            <person name="Suttle C.A."/>
        </authorList>
    </citation>
    <scope>NUCLEOTIDE SEQUENCE</scope>
    <source>
        <strain evidence="2">Anoxic2_1</strain>
    </source>
</reference>
<reference evidence="2" key="1">
    <citation type="journal article" date="2015" name="Front. Microbiol.">
        <title>Combining genomic sequencing methods to explore viral diversity and reveal potential virus-host interactions.</title>
        <authorList>
            <person name="Chow C.E."/>
            <person name="Winget D.M."/>
            <person name="White R.A.III."/>
            <person name="Hallam S.J."/>
            <person name="Suttle C.A."/>
        </authorList>
    </citation>
    <scope>NUCLEOTIDE SEQUENCE</scope>
    <source>
        <strain evidence="2">Anoxic2_1</strain>
    </source>
</reference>
<dbReference type="EMBL" id="KR029585">
    <property type="protein sequence ID" value="AKH46717.1"/>
    <property type="molecule type" value="Genomic_DNA"/>
</dbReference>
<evidence type="ECO:0000313" key="2">
    <source>
        <dbReference type="EMBL" id="AKH46717.1"/>
    </source>
</evidence>
<accession>A0A0F7L5C3</accession>
<organism evidence="2">
    <name type="scientific">uncultured marine virus</name>
    <dbReference type="NCBI Taxonomy" id="186617"/>
    <lineage>
        <taxon>Viruses</taxon>
        <taxon>environmental samples</taxon>
    </lineage>
</organism>